<dbReference type="NCBIfam" id="NF033516">
    <property type="entry name" value="transpos_IS3"/>
    <property type="match status" value="1"/>
</dbReference>
<dbReference type="EMBL" id="BOPG01000089">
    <property type="protein sequence ID" value="GIJ63150.1"/>
    <property type="molecule type" value="Genomic_DNA"/>
</dbReference>
<evidence type="ECO:0000313" key="4">
    <source>
        <dbReference type="Proteomes" id="UP000612585"/>
    </source>
</evidence>
<dbReference type="GO" id="GO:0015074">
    <property type="term" value="P:DNA integration"/>
    <property type="evidence" value="ECO:0007669"/>
    <property type="project" value="InterPro"/>
</dbReference>
<dbReference type="Gene3D" id="3.30.420.10">
    <property type="entry name" value="Ribonuclease H-like superfamily/Ribonuclease H"/>
    <property type="match status" value="1"/>
</dbReference>
<dbReference type="InterPro" id="IPR050900">
    <property type="entry name" value="Transposase_IS3/IS150/IS904"/>
</dbReference>
<organism evidence="3 4">
    <name type="scientific">Virgisporangium aurantiacum</name>
    <dbReference type="NCBI Taxonomy" id="175570"/>
    <lineage>
        <taxon>Bacteria</taxon>
        <taxon>Bacillati</taxon>
        <taxon>Actinomycetota</taxon>
        <taxon>Actinomycetes</taxon>
        <taxon>Micromonosporales</taxon>
        <taxon>Micromonosporaceae</taxon>
        <taxon>Virgisporangium</taxon>
    </lineage>
</organism>
<dbReference type="InterPro" id="IPR012337">
    <property type="entry name" value="RNaseH-like_sf"/>
</dbReference>
<dbReference type="Proteomes" id="UP000612585">
    <property type="component" value="Unassembled WGS sequence"/>
</dbReference>
<dbReference type="InterPro" id="IPR001584">
    <property type="entry name" value="Integrase_cat-core"/>
</dbReference>
<evidence type="ECO:0000259" key="2">
    <source>
        <dbReference type="PROSITE" id="PS50994"/>
    </source>
</evidence>
<dbReference type="AlphaFoldDB" id="A0A8J3ZJI9"/>
<feature type="compositionally biased region" description="Basic and acidic residues" evidence="1">
    <location>
        <begin position="43"/>
        <end position="58"/>
    </location>
</feature>
<evidence type="ECO:0000313" key="3">
    <source>
        <dbReference type="EMBL" id="GIJ63150.1"/>
    </source>
</evidence>
<accession>A0A8J3ZJI9</accession>
<dbReference type="InterPro" id="IPR048020">
    <property type="entry name" value="Transpos_IS3"/>
</dbReference>
<name>A0A8J3ZJI9_9ACTN</name>
<feature type="domain" description="Integrase catalytic" evidence="2">
    <location>
        <begin position="124"/>
        <end position="289"/>
    </location>
</feature>
<dbReference type="InterPro" id="IPR036397">
    <property type="entry name" value="RNaseH_sf"/>
</dbReference>
<evidence type="ECO:0000256" key="1">
    <source>
        <dbReference type="SAM" id="MobiDB-lite"/>
    </source>
</evidence>
<dbReference type="PROSITE" id="PS50994">
    <property type="entry name" value="INTEGRASE"/>
    <property type="match status" value="1"/>
</dbReference>
<dbReference type="PANTHER" id="PTHR46889">
    <property type="entry name" value="TRANSPOSASE INSF FOR INSERTION SEQUENCE IS3B-RELATED"/>
    <property type="match status" value="1"/>
</dbReference>
<gene>
    <name evidence="3" type="ORF">Vau01_106660</name>
</gene>
<dbReference type="GO" id="GO:0003676">
    <property type="term" value="F:nucleic acid binding"/>
    <property type="evidence" value="ECO:0007669"/>
    <property type="project" value="InterPro"/>
</dbReference>
<keyword evidence="4" id="KW-1185">Reference proteome</keyword>
<protein>
    <submittedName>
        <fullName evidence="3">Transposase</fullName>
    </submittedName>
</protein>
<proteinExistence type="predicted"/>
<dbReference type="Pfam" id="PF00665">
    <property type="entry name" value="rve"/>
    <property type="match status" value="1"/>
</dbReference>
<sequence>MTDDAITELTPVLGSIRRACKAAGRPQANHYRRHRQSPQPQRPVRERRPQPRALTEAERATVRSVLNGATFVDMAPASVYHELLDEGVHLCSPSTMYRILHAHNEVKERRRQAVHPARVKPELVATQPNQCWSWDITKLHGPAKWTSYHLYVIIDIYSRYVVGWLIAETESKVLAEKLLADTIAKQNIDRDQLTIHADNGSSMASKPVAFLLADLGVTKSHSRPHTSNDNPFSEAQFRTLKYRPDFPDTFGSIADARAFCQRFFAWYNAEHYHSGIAWLHPIDVHHGRAETVRAARAEVLTAAYARNPDRFVNKPPEPVALPTAVWINQPPEQNRNCQTAQPMNP</sequence>
<feature type="region of interest" description="Disordered" evidence="1">
    <location>
        <begin position="23"/>
        <end position="58"/>
    </location>
</feature>
<reference evidence="3" key="1">
    <citation type="submission" date="2021-01" db="EMBL/GenBank/DDBJ databases">
        <title>Whole genome shotgun sequence of Virgisporangium aurantiacum NBRC 16421.</title>
        <authorList>
            <person name="Komaki H."/>
            <person name="Tamura T."/>
        </authorList>
    </citation>
    <scope>NUCLEOTIDE SEQUENCE</scope>
    <source>
        <strain evidence="3">NBRC 16421</strain>
    </source>
</reference>
<comment type="caution">
    <text evidence="3">The sequence shown here is derived from an EMBL/GenBank/DDBJ whole genome shotgun (WGS) entry which is preliminary data.</text>
</comment>
<dbReference type="SUPFAM" id="SSF53098">
    <property type="entry name" value="Ribonuclease H-like"/>
    <property type="match status" value="1"/>
</dbReference>
<dbReference type="PANTHER" id="PTHR46889:SF4">
    <property type="entry name" value="TRANSPOSASE INSO FOR INSERTION SEQUENCE ELEMENT IS911B-RELATED"/>
    <property type="match status" value="1"/>
</dbReference>